<dbReference type="AlphaFoldDB" id="A0AAE0IT84"/>
<name>A0AAE0IT84_9PEZI</name>
<keyword evidence="3" id="KW-1185">Reference proteome</keyword>
<sequence>MSGRRESSGFNSQSGGDYNWSDVLTGSGFDQFRLRFSDLSLTPSSTAITRASVPEPWTNDNFDSYSARTSSASHQPGYWLSDDTPSIPGWTSVSFSKPTYQYPRSLVSSEPTQMDTLSPDAYQLDDANICPPQPGDDYKGAVAELTESMIVTLPSSKRSTIDETLMPHHQAEDLHRPPEGMAVIDRSRHGKTIDSRVQISSQCNIGISNTSASLIFNPYPHALAEDDLRDPPTSPLRSDGLPVDEYGYPAQQREGSWDMCETNGSPYSNLESFTFTQEPDTYM</sequence>
<feature type="region of interest" description="Disordered" evidence="1">
    <location>
        <begin position="1"/>
        <end position="20"/>
    </location>
</feature>
<gene>
    <name evidence="2" type="ORF">B0H66DRAFT_68916</name>
</gene>
<organism evidence="2 3">
    <name type="scientific">Apodospora peruviana</name>
    <dbReference type="NCBI Taxonomy" id="516989"/>
    <lineage>
        <taxon>Eukaryota</taxon>
        <taxon>Fungi</taxon>
        <taxon>Dikarya</taxon>
        <taxon>Ascomycota</taxon>
        <taxon>Pezizomycotina</taxon>
        <taxon>Sordariomycetes</taxon>
        <taxon>Sordariomycetidae</taxon>
        <taxon>Sordariales</taxon>
        <taxon>Lasiosphaeriaceae</taxon>
        <taxon>Apodospora</taxon>
    </lineage>
</organism>
<evidence type="ECO:0000256" key="1">
    <source>
        <dbReference type="SAM" id="MobiDB-lite"/>
    </source>
</evidence>
<dbReference type="EMBL" id="JAUEDM010000001">
    <property type="protein sequence ID" value="KAK3330595.1"/>
    <property type="molecule type" value="Genomic_DNA"/>
</dbReference>
<reference evidence="2" key="1">
    <citation type="journal article" date="2023" name="Mol. Phylogenet. Evol.">
        <title>Genome-scale phylogeny and comparative genomics of the fungal order Sordariales.</title>
        <authorList>
            <person name="Hensen N."/>
            <person name="Bonometti L."/>
            <person name="Westerberg I."/>
            <person name="Brannstrom I.O."/>
            <person name="Guillou S."/>
            <person name="Cros-Aarteil S."/>
            <person name="Calhoun S."/>
            <person name="Haridas S."/>
            <person name="Kuo A."/>
            <person name="Mondo S."/>
            <person name="Pangilinan J."/>
            <person name="Riley R."/>
            <person name="LaButti K."/>
            <person name="Andreopoulos B."/>
            <person name="Lipzen A."/>
            <person name="Chen C."/>
            <person name="Yan M."/>
            <person name="Daum C."/>
            <person name="Ng V."/>
            <person name="Clum A."/>
            <person name="Steindorff A."/>
            <person name="Ohm R.A."/>
            <person name="Martin F."/>
            <person name="Silar P."/>
            <person name="Natvig D.O."/>
            <person name="Lalanne C."/>
            <person name="Gautier V."/>
            <person name="Ament-Velasquez S.L."/>
            <person name="Kruys A."/>
            <person name="Hutchinson M.I."/>
            <person name="Powell A.J."/>
            <person name="Barry K."/>
            <person name="Miller A.N."/>
            <person name="Grigoriev I.V."/>
            <person name="Debuchy R."/>
            <person name="Gladieux P."/>
            <person name="Hiltunen Thoren M."/>
            <person name="Johannesson H."/>
        </authorList>
    </citation>
    <scope>NUCLEOTIDE SEQUENCE</scope>
    <source>
        <strain evidence="2">CBS 118394</strain>
    </source>
</reference>
<comment type="caution">
    <text evidence="2">The sequence shown here is derived from an EMBL/GenBank/DDBJ whole genome shotgun (WGS) entry which is preliminary data.</text>
</comment>
<reference evidence="2" key="2">
    <citation type="submission" date="2023-06" db="EMBL/GenBank/DDBJ databases">
        <authorList>
            <consortium name="Lawrence Berkeley National Laboratory"/>
            <person name="Haridas S."/>
            <person name="Hensen N."/>
            <person name="Bonometti L."/>
            <person name="Westerberg I."/>
            <person name="Brannstrom I.O."/>
            <person name="Guillou S."/>
            <person name="Cros-Aarteil S."/>
            <person name="Calhoun S."/>
            <person name="Kuo A."/>
            <person name="Mondo S."/>
            <person name="Pangilinan J."/>
            <person name="Riley R."/>
            <person name="Labutti K."/>
            <person name="Andreopoulos B."/>
            <person name="Lipzen A."/>
            <person name="Chen C."/>
            <person name="Yanf M."/>
            <person name="Daum C."/>
            <person name="Ng V."/>
            <person name="Clum A."/>
            <person name="Steindorff A."/>
            <person name="Ohm R."/>
            <person name="Martin F."/>
            <person name="Silar P."/>
            <person name="Natvig D."/>
            <person name="Lalanne C."/>
            <person name="Gautier V."/>
            <person name="Ament-Velasquez S.L."/>
            <person name="Kruys A."/>
            <person name="Hutchinson M.I."/>
            <person name="Powell A.J."/>
            <person name="Barry K."/>
            <person name="Miller A.N."/>
            <person name="Grigoriev I.V."/>
            <person name="Debuchy R."/>
            <person name="Gladieux P."/>
            <person name="Thoren M.H."/>
            <person name="Johannesson H."/>
        </authorList>
    </citation>
    <scope>NUCLEOTIDE SEQUENCE</scope>
    <source>
        <strain evidence="2">CBS 118394</strain>
    </source>
</reference>
<proteinExistence type="predicted"/>
<accession>A0AAE0IT84</accession>
<feature type="region of interest" description="Disordered" evidence="1">
    <location>
        <begin position="226"/>
        <end position="263"/>
    </location>
</feature>
<protein>
    <submittedName>
        <fullName evidence="2">Uncharacterized protein</fullName>
    </submittedName>
</protein>
<evidence type="ECO:0000313" key="3">
    <source>
        <dbReference type="Proteomes" id="UP001283341"/>
    </source>
</evidence>
<evidence type="ECO:0000313" key="2">
    <source>
        <dbReference type="EMBL" id="KAK3330595.1"/>
    </source>
</evidence>
<dbReference type="Proteomes" id="UP001283341">
    <property type="component" value="Unassembled WGS sequence"/>
</dbReference>